<dbReference type="GO" id="GO:0016020">
    <property type="term" value="C:membrane"/>
    <property type="evidence" value="ECO:0007669"/>
    <property type="project" value="UniProtKB-SubCell"/>
</dbReference>
<dbReference type="Pfam" id="PF00083">
    <property type="entry name" value="Sugar_tr"/>
    <property type="match status" value="1"/>
</dbReference>
<evidence type="ECO:0000256" key="5">
    <source>
        <dbReference type="ARBA" id="ARBA00022989"/>
    </source>
</evidence>
<dbReference type="PANTHER" id="PTHR48020">
    <property type="entry name" value="PROTON MYO-INOSITOL COTRANSPORTER"/>
    <property type="match status" value="1"/>
</dbReference>
<feature type="region of interest" description="Disordered" evidence="8">
    <location>
        <begin position="1"/>
        <end position="22"/>
    </location>
</feature>
<dbReference type="FunFam" id="1.20.1250.20:FF:000100">
    <property type="entry name" value="MFS sugar transporter, putative"/>
    <property type="match status" value="1"/>
</dbReference>
<protein>
    <recommendedName>
        <fullName evidence="10">Major facilitator superfamily (MFS) profile domain-containing protein</fullName>
    </recommendedName>
</protein>
<dbReference type="Gene3D" id="1.20.1250.20">
    <property type="entry name" value="MFS general substrate transporter like domains"/>
    <property type="match status" value="1"/>
</dbReference>
<sequence length="638" mass="70650">MASDDKIAADVAYPEHNEKMVHDSTAEKLAALTDNLEGEIRNPLKGIPRETLLANVREFQRSKGLPSDILPVLEKGALVAQNPAGFESLSELEEEEKQALREEVTHRWKHPWALYYTIGLSSIAAAIQGWDQTGSNGANLSFPDALGIPDAAGSSCGPDANAGQCATNSWIIGFINSLPYITICLFAGWVSDPLNDWIGRRGTIFLGAIFSLLAPFGMALSQTWGQLAACRMLLGIGMGLKEVTVPVFSAENAPPSIRGGLVMSWQVWTAFGIFLGTCANLAVGKVGDIAWRLQLASAFIPAVPLVIGTYFCPESPRWYMKKGKHEKAWKSLLRLRNSPVQAARDLYYIQCLLDQEVLLVEKAGLKVTNNMFTRFIELFTIPRIRRATWASGIVMIAQQMCGINIISFYSSTIFKQSGISDYTALWASFGFGIINFLFAWPAVWTIDTFGRRALLLFTFPNMFWTLLAAGLCYLIEPGVVNSTPRIATVATFVYLFAAFYSPGEGPVPFMYSAEVFPLSHREIGMSWAVATNNFWASVLSLTFPRMLTAMTATGAFSFYAGLNLIALALIFLFVPETKQKTLEELDYVFSVSDRRHAKYQLTEVLPWWTKRYVLFQKNGPCPQLYHDQNAEQTDAGSV</sequence>
<keyword evidence="4 9" id="KW-0812">Transmembrane</keyword>
<proteinExistence type="inferred from homology"/>
<dbReference type="InterPro" id="IPR020846">
    <property type="entry name" value="MFS_dom"/>
</dbReference>
<dbReference type="InterPro" id="IPR050814">
    <property type="entry name" value="Myo-inositol_Transporter"/>
</dbReference>
<dbReference type="PRINTS" id="PR00171">
    <property type="entry name" value="SUGRTRNSPORT"/>
</dbReference>
<comment type="similarity">
    <text evidence="2 7">Belongs to the major facilitator superfamily. Sugar transporter (TC 2.A.1.1) family.</text>
</comment>
<dbReference type="SUPFAM" id="SSF103473">
    <property type="entry name" value="MFS general substrate transporter"/>
    <property type="match status" value="1"/>
</dbReference>
<dbReference type="GO" id="GO:0015791">
    <property type="term" value="P:polyol transmembrane transport"/>
    <property type="evidence" value="ECO:0007669"/>
    <property type="project" value="UniProtKB-ARBA"/>
</dbReference>
<dbReference type="GO" id="GO:0015798">
    <property type="term" value="P:myo-inositol transport"/>
    <property type="evidence" value="ECO:0007669"/>
    <property type="project" value="UniProtKB-ARBA"/>
</dbReference>
<dbReference type="InterPro" id="IPR005828">
    <property type="entry name" value="MFS_sugar_transport-like"/>
</dbReference>
<feature type="transmembrane region" description="Helical" evidence="9">
    <location>
        <begin position="170"/>
        <end position="190"/>
    </location>
</feature>
<dbReference type="RefSeq" id="XP_024746815.1">
    <property type="nucleotide sequence ID" value="XM_024897829.1"/>
</dbReference>
<evidence type="ECO:0000256" key="2">
    <source>
        <dbReference type="ARBA" id="ARBA00010992"/>
    </source>
</evidence>
<dbReference type="PROSITE" id="PS00217">
    <property type="entry name" value="SUGAR_TRANSPORT_2"/>
    <property type="match status" value="1"/>
</dbReference>
<dbReference type="PROSITE" id="PS50850">
    <property type="entry name" value="MFS"/>
    <property type="match status" value="1"/>
</dbReference>
<dbReference type="GO" id="GO:0022857">
    <property type="term" value="F:transmembrane transporter activity"/>
    <property type="evidence" value="ECO:0007669"/>
    <property type="project" value="InterPro"/>
</dbReference>
<evidence type="ECO:0000313" key="11">
    <source>
        <dbReference type="EMBL" id="PTB63495.1"/>
    </source>
</evidence>
<dbReference type="PANTHER" id="PTHR48020:SF14">
    <property type="entry name" value="SUGAR TRANSPORTER, PUTATIVE-RELATED"/>
    <property type="match status" value="1"/>
</dbReference>
<evidence type="ECO:0000256" key="1">
    <source>
        <dbReference type="ARBA" id="ARBA00004141"/>
    </source>
</evidence>
<accession>A0A2T4B2D8</accession>
<evidence type="ECO:0000256" key="6">
    <source>
        <dbReference type="ARBA" id="ARBA00023136"/>
    </source>
</evidence>
<feature type="transmembrane region" description="Helical" evidence="9">
    <location>
        <begin position="265"/>
        <end position="283"/>
    </location>
</feature>
<evidence type="ECO:0000259" key="10">
    <source>
        <dbReference type="PROSITE" id="PS50850"/>
    </source>
</evidence>
<dbReference type="OrthoDB" id="5290825at2759"/>
<keyword evidence="3 7" id="KW-0813">Transport</keyword>
<dbReference type="NCBIfam" id="TIGR00879">
    <property type="entry name" value="SP"/>
    <property type="match status" value="1"/>
</dbReference>
<evidence type="ECO:0000256" key="8">
    <source>
        <dbReference type="SAM" id="MobiDB-lite"/>
    </source>
</evidence>
<feature type="domain" description="Major facilitator superfamily (MFS) profile" evidence="10">
    <location>
        <begin position="117"/>
        <end position="578"/>
    </location>
</feature>
<comment type="subcellular location">
    <subcellularLocation>
        <location evidence="1">Membrane</location>
        <topology evidence="1">Multi-pass membrane protein</topology>
    </subcellularLocation>
</comment>
<feature type="transmembrane region" description="Helical" evidence="9">
    <location>
        <begin position="555"/>
        <end position="574"/>
    </location>
</feature>
<dbReference type="InterPro" id="IPR005829">
    <property type="entry name" value="Sugar_transporter_CS"/>
</dbReference>
<keyword evidence="12" id="KW-1185">Reference proteome</keyword>
<organism evidence="11 12">
    <name type="scientific">Trichoderma citrinoviride</name>
    <dbReference type="NCBI Taxonomy" id="58853"/>
    <lineage>
        <taxon>Eukaryota</taxon>
        <taxon>Fungi</taxon>
        <taxon>Dikarya</taxon>
        <taxon>Ascomycota</taxon>
        <taxon>Pezizomycotina</taxon>
        <taxon>Sordariomycetes</taxon>
        <taxon>Hypocreomycetidae</taxon>
        <taxon>Hypocreales</taxon>
        <taxon>Hypocreaceae</taxon>
        <taxon>Trichoderma</taxon>
    </lineage>
</organism>
<evidence type="ECO:0000256" key="4">
    <source>
        <dbReference type="ARBA" id="ARBA00022692"/>
    </source>
</evidence>
<dbReference type="GeneID" id="36605947"/>
<evidence type="ECO:0000256" key="7">
    <source>
        <dbReference type="RuleBase" id="RU003346"/>
    </source>
</evidence>
<evidence type="ECO:0000256" key="9">
    <source>
        <dbReference type="SAM" id="Phobius"/>
    </source>
</evidence>
<feature type="transmembrane region" description="Helical" evidence="9">
    <location>
        <begin position="454"/>
        <end position="474"/>
    </location>
</feature>
<evidence type="ECO:0000256" key="3">
    <source>
        <dbReference type="ARBA" id="ARBA00022448"/>
    </source>
</evidence>
<dbReference type="InterPro" id="IPR036259">
    <property type="entry name" value="MFS_trans_sf"/>
</dbReference>
<dbReference type="InterPro" id="IPR003663">
    <property type="entry name" value="Sugar/inositol_transpt"/>
</dbReference>
<gene>
    <name evidence="11" type="ORF">BBK36DRAFT_169831</name>
</gene>
<dbReference type="EMBL" id="KZ680219">
    <property type="protein sequence ID" value="PTB63495.1"/>
    <property type="molecule type" value="Genomic_DNA"/>
</dbReference>
<feature type="transmembrane region" description="Helical" evidence="9">
    <location>
        <begin position="202"/>
        <end position="224"/>
    </location>
</feature>
<evidence type="ECO:0000313" key="12">
    <source>
        <dbReference type="Proteomes" id="UP000241546"/>
    </source>
</evidence>
<dbReference type="AlphaFoldDB" id="A0A2T4B2D8"/>
<feature type="transmembrane region" description="Helical" evidence="9">
    <location>
        <begin position="422"/>
        <end position="442"/>
    </location>
</feature>
<dbReference type="Proteomes" id="UP000241546">
    <property type="component" value="Unassembled WGS sequence"/>
</dbReference>
<reference evidence="12" key="1">
    <citation type="submission" date="2016-07" db="EMBL/GenBank/DDBJ databases">
        <title>Multiple horizontal gene transfer events from other fungi enriched the ability of initially mycotrophic Trichoderma (Ascomycota) to feed on dead plant biomass.</title>
        <authorList>
            <consortium name="DOE Joint Genome Institute"/>
            <person name="Atanasova L."/>
            <person name="Chenthamara K."/>
            <person name="Zhang J."/>
            <person name="Grujic M."/>
            <person name="Henrissat B."/>
            <person name="Kuo A."/>
            <person name="Aerts A."/>
            <person name="Salamov A."/>
            <person name="Lipzen A."/>
            <person name="Labutti K."/>
            <person name="Barry K."/>
            <person name="Miao Y."/>
            <person name="Rahimi M.J."/>
            <person name="Shen Q."/>
            <person name="Grigoriev I.V."/>
            <person name="Kubicek C.P."/>
            <person name="Druzhinina I.S."/>
        </authorList>
    </citation>
    <scope>NUCLEOTIDE SEQUENCE [LARGE SCALE GENOMIC DNA]</scope>
    <source>
        <strain evidence="12">TUCIM 6016</strain>
    </source>
</reference>
<keyword evidence="6 9" id="KW-0472">Membrane</keyword>
<name>A0A2T4B2D8_9HYPO</name>
<feature type="transmembrane region" description="Helical" evidence="9">
    <location>
        <begin position="389"/>
        <end position="410"/>
    </location>
</feature>
<keyword evidence="5 9" id="KW-1133">Transmembrane helix</keyword>